<evidence type="ECO:0000256" key="11">
    <source>
        <dbReference type="PIRSR" id="PIRSR601273-2"/>
    </source>
</evidence>
<gene>
    <name evidence="13" type="ORF">C7460_11277</name>
</gene>
<evidence type="ECO:0000259" key="12">
    <source>
        <dbReference type="PROSITE" id="PS51410"/>
    </source>
</evidence>
<evidence type="ECO:0000256" key="9">
    <source>
        <dbReference type="ARBA" id="ARBA00023232"/>
    </source>
</evidence>
<dbReference type="SUPFAM" id="SSF56534">
    <property type="entry name" value="Aromatic aminoacid monoxygenases, catalytic and oligomerization domains"/>
    <property type="match status" value="1"/>
</dbReference>
<dbReference type="EMBL" id="QREG01000012">
    <property type="protein sequence ID" value="RED97467.1"/>
    <property type="molecule type" value="Genomic_DNA"/>
</dbReference>
<dbReference type="NCBIfam" id="TIGR01267">
    <property type="entry name" value="Phe4hydrox_mono"/>
    <property type="match status" value="1"/>
</dbReference>
<dbReference type="NCBIfam" id="NF008877">
    <property type="entry name" value="PRK11913.1-2"/>
    <property type="match status" value="1"/>
</dbReference>
<evidence type="ECO:0000313" key="14">
    <source>
        <dbReference type="Proteomes" id="UP000256779"/>
    </source>
</evidence>
<organism evidence="13 14">
    <name type="scientific">Marinoscillum furvescens DSM 4134</name>
    <dbReference type="NCBI Taxonomy" id="1122208"/>
    <lineage>
        <taxon>Bacteria</taxon>
        <taxon>Pseudomonadati</taxon>
        <taxon>Bacteroidota</taxon>
        <taxon>Cytophagia</taxon>
        <taxon>Cytophagales</taxon>
        <taxon>Reichenbachiellaceae</taxon>
        <taxon>Marinoscillum</taxon>
    </lineage>
</organism>
<keyword evidence="7 11" id="KW-0408">Iron</keyword>
<dbReference type="Gene3D" id="1.10.800.10">
    <property type="entry name" value="Aromatic amino acid hydroxylase"/>
    <property type="match status" value="1"/>
</dbReference>
<comment type="similarity">
    <text evidence="3">Belongs to the biopterin-dependent aromatic amino acid hydroxylase family.</text>
</comment>
<evidence type="ECO:0000256" key="8">
    <source>
        <dbReference type="ARBA" id="ARBA00023033"/>
    </source>
</evidence>
<feature type="domain" description="Biopterin-dependent aromatic amino acid hydroxylase family profile" evidence="12">
    <location>
        <begin position="1"/>
        <end position="264"/>
    </location>
</feature>
<feature type="binding site" evidence="11">
    <location>
        <position position="127"/>
    </location>
    <ligand>
        <name>Fe cation</name>
        <dbReference type="ChEBI" id="CHEBI:24875"/>
    </ligand>
</feature>
<dbReference type="InterPro" id="IPR001273">
    <property type="entry name" value="ArAA_hydroxylase"/>
</dbReference>
<dbReference type="OrthoDB" id="9780502at2"/>
<keyword evidence="6" id="KW-0560">Oxidoreductase</keyword>
<evidence type="ECO:0000313" key="13">
    <source>
        <dbReference type="EMBL" id="RED97467.1"/>
    </source>
</evidence>
<dbReference type="Proteomes" id="UP000256779">
    <property type="component" value="Unassembled WGS sequence"/>
</dbReference>
<proteinExistence type="inferred from homology"/>
<dbReference type="PANTHER" id="PTHR11473:SF24">
    <property type="entry name" value="PHENYLALANINE-4-HYDROXYLASE"/>
    <property type="match status" value="1"/>
</dbReference>
<dbReference type="PROSITE" id="PS51410">
    <property type="entry name" value="BH4_AAA_HYDROXYL_2"/>
    <property type="match status" value="1"/>
</dbReference>
<evidence type="ECO:0000256" key="5">
    <source>
        <dbReference type="ARBA" id="ARBA00022723"/>
    </source>
</evidence>
<evidence type="ECO:0000256" key="1">
    <source>
        <dbReference type="ARBA" id="ARBA00001954"/>
    </source>
</evidence>
<name>A0A3D9L4A3_MARFU</name>
<evidence type="ECO:0000256" key="6">
    <source>
        <dbReference type="ARBA" id="ARBA00023002"/>
    </source>
</evidence>
<comment type="pathway">
    <text evidence="2">Amino-acid degradation; L-phenylalanine degradation; acetoacetate and fumarate from L-phenylalanine: step 1/6.</text>
</comment>
<evidence type="ECO:0000256" key="2">
    <source>
        <dbReference type="ARBA" id="ARBA00005088"/>
    </source>
</evidence>
<dbReference type="AlphaFoldDB" id="A0A3D9L4A3"/>
<keyword evidence="8" id="KW-0503">Monooxygenase</keyword>
<dbReference type="InterPro" id="IPR005960">
    <property type="entry name" value="Phe-4-hydroxylase_mono"/>
</dbReference>
<dbReference type="EC" id="1.14.16.1" evidence="4"/>
<sequence>MFIFTVNINSLPQRLYCMKQIYGNYNKEDFEVWRILYERQIKNLPNAASKAHLEGLEKVNFVADEIPKFSETNEILQDLTGWRLAVVPGIVPDYTFFELMSNKRFPATTWLRKMEELDYLEEPDMFHDVFAHVPLLTNQSFVNFLEELSVIGLGYVGNDYAIELLSRIYWFTVEFGLIQEDAGLRIYGAGILSSAGETKYSLSEEPPKHAFDVRTIANTSYRKDVFQDRYFVIESYEQLYESLPEIKAVLAEMVEKSQHEEVLT</sequence>
<keyword evidence="9" id="KW-0585">Phenylalanine catabolism</keyword>
<evidence type="ECO:0000256" key="10">
    <source>
        <dbReference type="ARBA" id="ARBA00029922"/>
    </source>
</evidence>
<dbReference type="PANTHER" id="PTHR11473">
    <property type="entry name" value="AROMATIC AMINO ACID HYDROXYLASE"/>
    <property type="match status" value="1"/>
</dbReference>
<dbReference type="Pfam" id="PF00351">
    <property type="entry name" value="Biopterin_H"/>
    <property type="match status" value="1"/>
</dbReference>
<feature type="binding site" evidence="11">
    <location>
        <position position="132"/>
    </location>
    <ligand>
        <name>Fe cation</name>
        <dbReference type="ChEBI" id="CHEBI:24875"/>
    </ligand>
</feature>
<keyword evidence="14" id="KW-1185">Reference proteome</keyword>
<dbReference type="InterPro" id="IPR019774">
    <property type="entry name" value="Aromatic-AA_hydroxylase_C"/>
</dbReference>
<evidence type="ECO:0000256" key="3">
    <source>
        <dbReference type="ARBA" id="ARBA00009712"/>
    </source>
</evidence>
<protein>
    <recommendedName>
        <fullName evidence="4">phenylalanine 4-monooxygenase</fullName>
        <ecNumber evidence="4">1.14.16.1</ecNumber>
    </recommendedName>
    <alternativeName>
        <fullName evidence="10">Phe-4-monooxygenase</fullName>
    </alternativeName>
</protein>
<accession>A0A3D9L4A3</accession>
<dbReference type="PRINTS" id="PR00372">
    <property type="entry name" value="FYWHYDRXLASE"/>
</dbReference>
<dbReference type="InterPro" id="IPR036951">
    <property type="entry name" value="ArAA_hydroxylase_sf"/>
</dbReference>
<keyword evidence="5 11" id="KW-0479">Metal-binding</keyword>
<evidence type="ECO:0000256" key="7">
    <source>
        <dbReference type="ARBA" id="ARBA00023004"/>
    </source>
</evidence>
<dbReference type="GO" id="GO:0006559">
    <property type="term" value="P:L-phenylalanine catabolic process"/>
    <property type="evidence" value="ECO:0007669"/>
    <property type="project" value="UniProtKB-KW"/>
</dbReference>
<dbReference type="GO" id="GO:0004505">
    <property type="term" value="F:phenylalanine 4-monooxygenase activity"/>
    <property type="evidence" value="ECO:0007669"/>
    <property type="project" value="UniProtKB-EC"/>
</dbReference>
<evidence type="ECO:0000256" key="4">
    <source>
        <dbReference type="ARBA" id="ARBA00011995"/>
    </source>
</evidence>
<dbReference type="InterPro" id="IPR036329">
    <property type="entry name" value="Aro-AA_hydroxylase_C_sf"/>
</dbReference>
<comment type="caution">
    <text evidence="13">The sequence shown here is derived from an EMBL/GenBank/DDBJ whole genome shotgun (WGS) entry which is preliminary data.</text>
</comment>
<dbReference type="GO" id="GO:0005506">
    <property type="term" value="F:iron ion binding"/>
    <property type="evidence" value="ECO:0007669"/>
    <property type="project" value="InterPro"/>
</dbReference>
<comment type="cofactor">
    <cofactor evidence="1 11">
        <name>Fe(2+)</name>
        <dbReference type="ChEBI" id="CHEBI:29033"/>
    </cofactor>
</comment>
<reference evidence="13 14" key="1">
    <citation type="submission" date="2018-07" db="EMBL/GenBank/DDBJ databases">
        <title>Genomic Encyclopedia of Type Strains, Phase IV (KMG-IV): sequencing the most valuable type-strain genomes for metagenomic binning, comparative biology and taxonomic classification.</title>
        <authorList>
            <person name="Goeker M."/>
        </authorList>
    </citation>
    <scope>NUCLEOTIDE SEQUENCE [LARGE SCALE GENOMIC DNA]</scope>
    <source>
        <strain evidence="13 14">DSM 4134</strain>
    </source>
</reference>
<feature type="binding site" evidence="11">
    <location>
        <position position="174"/>
    </location>
    <ligand>
        <name>Fe cation</name>
        <dbReference type="ChEBI" id="CHEBI:24875"/>
    </ligand>
</feature>